<dbReference type="EMBL" id="JBELQE010000044">
    <property type="protein sequence ID" value="MER2249643.1"/>
    <property type="molecule type" value="Genomic_DNA"/>
</dbReference>
<proteinExistence type="predicted"/>
<keyword evidence="3" id="KW-1185">Reference proteome</keyword>
<evidence type="ECO:0000313" key="2">
    <source>
        <dbReference type="EMBL" id="MER2249643.1"/>
    </source>
</evidence>
<evidence type="ECO:0000313" key="3">
    <source>
        <dbReference type="Proteomes" id="UP001480955"/>
    </source>
</evidence>
<feature type="transmembrane region" description="Helical" evidence="1">
    <location>
        <begin position="12"/>
        <end position="34"/>
    </location>
</feature>
<organism evidence="2 3">
    <name type="scientific">Methylorubrum podarium</name>
    <dbReference type="NCBI Taxonomy" id="200476"/>
    <lineage>
        <taxon>Bacteria</taxon>
        <taxon>Pseudomonadati</taxon>
        <taxon>Pseudomonadota</taxon>
        <taxon>Alphaproteobacteria</taxon>
        <taxon>Hyphomicrobiales</taxon>
        <taxon>Methylobacteriaceae</taxon>
        <taxon>Methylorubrum</taxon>
    </lineage>
</organism>
<evidence type="ECO:0000256" key="1">
    <source>
        <dbReference type="SAM" id="Phobius"/>
    </source>
</evidence>
<comment type="caution">
    <text evidence="2">The sequence shown here is derived from an EMBL/GenBank/DDBJ whole genome shotgun (WGS) entry which is preliminary data.</text>
</comment>
<dbReference type="RefSeq" id="WP_238256756.1">
    <property type="nucleotide sequence ID" value="NZ_BPRD01000338.1"/>
</dbReference>
<protein>
    <submittedName>
        <fullName evidence="2">Uncharacterized protein</fullName>
    </submittedName>
</protein>
<dbReference type="Proteomes" id="UP001480955">
    <property type="component" value="Unassembled WGS sequence"/>
</dbReference>
<gene>
    <name evidence="2" type="ORF">ABS772_06910</name>
</gene>
<keyword evidence="1" id="KW-1133">Transmembrane helix</keyword>
<keyword evidence="1" id="KW-0812">Transmembrane</keyword>
<reference evidence="2 3" key="1">
    <citation type="submission" date="2024-06" db="EMBL/GenBank/DDBJ databases">
        <authorList>
            <person name="Campbell A.G."/>
        </authorList>
    </citation>
    <scope>NUCLEOTIDE SEQUENCE [LARGE SCALE GENOMIC DNA]</scope>
    <source>
        <strain evidence="2 3">EM12</strain>
    </source>
</reference>
<name>A0ABV1QJS4_9HYPH</name>
<keyword evidence="1" id="KW-0472">Membrane</keyword>
<accession>A0ABV1QJS4</accession>
<sequence>MKRTFETLLRPLQGHFATLGLLAALVVTVTWWFIVARGVWLAVEWVSA</sequence>